<evidence type="ECO:0000256" key="6">
    <source>
        <dbReference type="ARBA" id="ARBA00023136"/>
    </source>
</evidence>
<sequence>MSIVQGEMGANMYFLKRDVILLSCTGVAGFSSLLYVALQSTSSINASIVNSTSPLVIVLLARIFLREKLSNLQYLGTIISFLGVIWVISQGNINVLMNFHFNNGDLLVIVAVLFWALYSLLIKTKGATLPKRATFLTTLLLAIVFLLPFCLWESRHYSFNIGDISVNMVLAIIYLSIFPTLISFICWNEGVIRVGPTISSNFLHLITVFAGLFAILIGEKYTTTHFLGALLILGGVLIVSNPKFSQKR</sequence>
<feature type="transmembrane region" description="Helical" evidence="7">
    <location>
        <begin position="133"/>
        <end position="152"/>
    </location>
</feature>
<feature type="transmembrane region" description="Helical" evidence="7">
    <location>
        <begin position="198"/>
        <end position="217"/>
    </location>
</feature>
<protein>
    <submittedName>
        <fullName evidence="9">DMT family transporter</fullName>
    </submittedName>
</protein>
<dbReference type="Proteomes" id="UP001172911">
    <property type="component" value="Unassembled WGS sequence"/>
</dbReference>
<dbReference type="SUPFAM" id="SSF103481">
    <property type="entry name" value="Multidrug resistance efflux transporter EmrE"/>
    <property type="match status" value="2"/>
</dbReference>
<feature type="transmembrane region" description="Helical" evidence="7">
    <location>
        <begin position="72"/>
        <end position="89"/>
    </location>
</feature>
<comment type="caution">
    <text evidence="9">The sequence shown here is derived from an EMBL/GenBank/DDBJ whole genome shotgun (WGS) entry which is preliminary data.</text>
</comment>
<dbReference type="Gene3D" id="1.10.3730.20">
    <property type="match status" value="1"/>
</dbReference>
<evidence type="ECO:0000259" key="8">
    <source>
        <dbReference type="Pfam" id="PF00892"/>
    </source>
</evidence>
<feature type="transmembrane region" description="Helical" evidence="7">
    <location>
        <begin position="223"/>
        <end position="240"/>
    </location>
</feature>
<evidence type="ECO:0000256" key="7">
    <source>
        <dbReference type="SAM" id="Phobius"/>
    </source>
</evidence>
<evidence type="ECO:0000256" key="1">
    <source>
        <dbReference type="ARBA" id="ARBA00004651"/>
    </source>
</evidence>
<keyword evidence="5 7" id="KW-1133">Transmembrane helix</keyword>
<reference evidence="9" key="2">
    <citation type="submission" date="2023-03" db="EMBL/GenBank/DDBJ databases">
        <authorList>
            <person name="Zhang Z."/>
        </authorList>
    </citation>
    <scope>NUCLEOTIDE SEQUENCE</scope>
    <source>
        <strain evidence="9">DSA</strain>
    </source>
</reference>
<dbReference type="InterPro" id="IPR037185">
    <property type="entry name" value="EmrE-like"/>
</dbReference>
<dbReference type="Pfam" id="PF00892">
    <property type="entry name" value="EamA"/>
    <property type="match status" value="2"/>
</dbReference>
<dbReference type="InterPro" id="IPR000620">
    <property type="entry name" value="EamA_dom"/>
</dbReference>
<evidence type="ECO:0000256" key="4">
    <source>
        <dbReference type="ARBA" id="ARBA00022692"/>
    </source>
</evidence>
<proteinExistence type="inferred from homology"/>
<organism evidence="9 10">
    <name type="scientific">Desulforamulus aquiferis</name>
    <dbReference type="NCBI Taxonomy" id="1397668"/>
    <lineage>
        <taxon>Bacteria</taxon>
        <taxon>Bacillati</taxon>
        <taxon>Bacillota</taxon>
        <taxon>Clostridia</taxon>
        <taxon>Eubacteriales</taxon>
        <taxon>Peptococcaceae</taxon>
        <taxon>Desulforamulus</taxon>
    </lineage>
</organism>
<keyword evidence="10" id="KW-1185">Reference proteome</keyword>
<feature type="transmembrane region" description="Helical" evidence="7">
    <location>
        <begin position="164"/>
        <end position="186"/>
    </location>
</feature>
<feature type="transmembrane region" description="Helical" evidence="7">
    <location>
        <begin position="20"/>
        <end position="38"/>
    </location>
</feature>
<dbReference type="PANTHER" id="PTHR32322:SF18">
    <property type="entry name" value="S-ADENOSYLMETHIONINE_S-ADENOSYLHOMOCYSTEINE TRANSPORTER"/>
    <property type="match status" value="1"/>
</dbReference>
<name>A0AAW7Z8M4_9FIRM</name>
<feature type="domain" description="EamA" evidence="8">
    <location>
        <begin position="104"/>
        <end position="240"/>
    </location>
</feature>
<comment type="similarity">
    <text evidence="2">Belongs to the EamA transporter family.</text>
</comment>
<dbReference type="EMBL" id="JARPTC010000001">
    <property type="protein sequence ID" value="MDO7785698.1"/>
    <property type="molecule type" value="Genomic_DNA"/>
</dbReference>
<comment type="subcellular location">
    <subcellularLocation>
        <location evidence="1">Cell membrane</location>
        <topology evidence="1">Multi-pass membrane protein</topology>
    </subcellularLocation>
</comment>
<keyword evidence="3" id="KW-1003">Cell membrane</keyword>
<keyword evidence="4 7" id="KW-0812">Transmembrane</keyword>
<dbReference type="AlphaFoldDB" id="A0AAW7Z8M4"/>
<feature type="transmembrane region" description="Helical" evidence="7">
    <location>
        <begin position="44"/>
        <end position="65"/>
    </location>
</feature>
<evidence type="ECO:0000256" key="3">
    <source>
        <dbReference type="ARBA" id="ARBA00022475"/>
    </source>
</evidence>
<evidence type="ECO:0000313" key="9">
    <source>
        <dbReference type="EMBL" id="MDO7785698.1"/>
    </source>
</evidence>
<evidence type="ECO:0000256" key="2">
    <source>
        <dbReference type="ARBA" id="ARBA00007362"/>
    </source>
</evidence>
<dbReference type="PANTHER" id="PTHR32322">
    <property type="entry name" value="INNER MEMBRANE TRANSPORTER"/>
    <property type="match status" value="1"/>
</dbReference>
<feature type="domain" description="EamA" evidence="8">
    <location>
        <begin position="19"/>
        <end position="88"/>
    </location>
</feature>
<evidence type="ECO:0000313" key="10">
    <source>
        <dbReference type="Proteomes" id="UP001172911"/>
    </source>
</evidence>
<feature type="transmembrane region" description="Helical" evidence="7">
    <location>
        <begin position="101"/>
        <end position="121"/>
    </location>
</feature>
<dbReference type="InterPro" id="IPR050638">
    <property type="entry name" value="AA-Vitamin_Transporters"/>
</dbReference>
<accession>A0AAW7Z8M4</accession>
<keyword evidence="6 7" id="KW-0472">Membrane</keyword>
<dbReference type="GO" id="GO:0005886">
    <property type="term" value="C:plasma membrane"/>
    <property type="evidence" value="ECO:0007669"/>
    <property type="project" value="UniProtKB-SubCell"/>
</dbReference>
<evidence type="ECO:0000256" key="5">
    <source>
        <dbReference type="ARBA" id="ARBA00022989"/>
    </source>
</evidence>
<reference evidence="9" key="1">
    <citation type="journal article" date="2023" name="J. Hazard. Mater.">
        <title>Anaerobic biodegradation of pyrene and benzo[a]pyrene by a new sulfate-reducing Desulforamulus aquiferis strain DSA.</title>
        <authorList>
            <person name="Zhang Z."/>
            <person name="Sun J."/>
            <person name="Gong X."/>
            <person name="Wang C."/>
            <person name="Wang H."/>
        </authorList>
    </citation>
    <scope>NUCLEOTIDE SEQUENCE</scope>
    <source>
        <strain evidence="9">DSA</strain>
    </source>
</reference>
<gene>
    <name evidence="9" type="ORF">P6N53_00435</name>
</gene>